<gene>
    <name evidence="2" type="ORF">BN997_03164</name>
</gene>
<dbReference type="OrthoDB" id="9798476at2"/>
<dbReference type="EMBL" id="CDGG01000001">
    <property type="protein sequence ID" value="CEI83259.1"/>
    <property type="molecule type" value="Genomic_DNA"/>
</dbReference>
<accession>A0A0A1MUC2</accession>
<protein>
    <recommendedName>
        <fullName evidence="1">DnaJ homologue subfamily C member 28 conserved domain-containing protein</fullName>
    </recommendedName>
</protein>
<dbReference type="Proteomes" id="UP000040453">
    <property type="component" value="Unassembled WGS sequence"/>
</dbReference>
<dbReference type="Pfam" id="PF09350">
    <property type="entry name" value="DJC28_CD"/>
    <property type="match status" value="1"/>
</dbReference>
<dbReference type="InterPro" id="IPR018961">
    <property type="entry name" value="DnaJ_homolog_subfam-C_membr-28"/>
</dbReference>
<keyword evidence="3" id="KW-1185">Reference proteome</keyword>
<evidence type="ECO:0000313" key="2">
    <source>
        <dbReference type="EMBL" id="CEI83259.1"/>
    </source>
</evidence>
<dbReference type="RefSeq" id="WP_052485037.1">
    <property type="nucleotide sequence ID" value="NZ_CAXOIH010000024.1"/>
</dbReference>
<organism evidence="2 3">
    <name type="scientific">Oceanobacillus oncorhynchi</name>
    <dbReference type="NCBI Taxonomy" id="545501"/>
    <lineage>
        <taxon>Bacteria</taxon>
        <taxon>Bacillati</taxon>
        <taxon>Bacillota</taxon>
        <taxon>Bacilli</taxon>
        <taxon>Bacillales</taxon>
        <taxon>Bacillaceae</taxon>
        <taxon>Oceanobacillus</taxon>
    </lineage>
</organism>
<sequence>MERKYNDLIGDMIKENDYSYEKNLPGKGKPLTKDYMEKDTFQHFQKIAKDAGYLPPWLKLQKEISVFVQEAQTEKDIKKINKQIKMHNRICPPPMQKSFISLTDLENAKKVW</sequence>
<feature type="domain" description="DnaJ homologue subfamily C member 28 conserved" evidence="1">
    <location>
        <begin position="22"/>
        <end position="65"/>
    </location>
</feature>
<name>A0A0A1MUC2_9BACI</name>
<evidence type="ECO:0000313" key="3">
    <source>
        <dbReference type="Proteomes" id="UP000040453"/>
    </source>
</evidence>
<dbReference type="STRING" id="545501.BN997_03164"/>
<proteinExistence type="predicted"/>
<dbReference type="AlphaFoldDB" id="A0A0A1MUC2"/>
<evidence type="ECO:0000259" key="1">
    <source>
        <dbReference type="Pfam" id="PF09350"/>
    </source>
</evidence>
<reference evidence="2 3" key="1">
    <citation type="submission" date="2014-11" db="EMBL/GenBank/DDBJ databases">
        <authorList>
            <person name="Urmite Genomes Urmite Genomes"/>
        </authorList>
    </citation>
    <scope>NUCLEOTIDE SEQUENCE [LARGE SCALE GENOMIC DNA]</scope>
    <source>
        <strain evidence="2 3">Oc5</strain>
    </source>
</reference>